<evidence type="ECO:0000256" key="1">
    <source>
        <dbReference type="SAM" id="Phobius"/>
    </source>
</evidence>
<dbReference type="InterPro" id="IPR009937">
    <property type="entry name" value="Phage_holin_3_6"/>
</dbReference>
<comment type="caution">
    <text evidence="2">The sequence shown here is derived from an EMBL/GenBank/DDBJ whole genome shotgun (WGS) entry which is preliminary data.</text>
</comment>
<feature type="transmembrane region" description="Helical" evidence="1">
    <location>
        <begin position="82"/>
        <end position="104"/>
    </location>
</feature>
<organism evidence="2 3">
    <name type="scientific">Mangrovibacter phragmitis</name>
    <dbReference type="NCBI Taxonomy" id="1691903"/>
    <lineage>
        <taxon>Bacteria</taxon>
        <taxon>Pseudomonadati</taxon>
        <taxon>Pseudomonadota</taxon>
        <taxon>Gammaproteobacteria</taxon>
        <taxon>Enterobacterales</taxon>
        <taxon>Enterobacteriaceae</taxon>
        <taxon>Mangrovibacter</taxon>
    </lineage>
</organism>
<keyword evidence="1" id="KW-0812">Transmembrane</keyword>
<name>A0A1B7KZN5_9ENTR</name>
<keyword evidence="1" id="KW-1133">Transmembrane helix</keyword>
<dbReference type="AlphaFoldDB" id="A0A1B7KZN5"/>
<dbReference type="Pfam" id="PF07332">
    <property type="entry name" value="Phage_holin_3_6"/>
    <property type="match status" value="1"/>
</dbReference>
<evidence type="ECO:0000313" key="2">
    <source>
        <dbReference type="EMBL" id="OAT75531.1"/>
    </source>
</evidence>
<feature type="transmembrane region" description="Helical" evidence="1">
    <location>
        <begin position="50"/>
        <end position="76"/>
    </location>
</feature>
<accession>A0A1B7KZN5</accession>
<dbReference type="RefSeq" id="WP_064600531.1">
    <property type="nucleotide sequence ID" value="NZ_CP134782.1"/>
</dbReference>
<dbReference type="Proteomes" id="UP000078225">
    <property type="component" value="Unassembled WGS sequence"/>
</dbReference>
<keyword evidence="1" id="KW-0472">Membrane</keyword>
<evidence type="ECO:0000313" key="3">
    <source>
        <dbReference type="Proteomes" id="UP000078225"/>
    </source>
</evidence>
<gene>
    <name evidence="2" type="ORF">A9B99_14565</name>
</gene>
<dbReference type="EMBL" id="LYRP01000047">
    <property type="protein sequence ID" value="OAT75531.1"/>
    <property type="molecule type" value="Genomic_DNA"/>
</dbReference>
<protein>
    <recommendedName>
        <fullName evidence="4">Inner membrane protein YqjE</fullName>
    </recommendedName>
</protein>
<keyword evidence="3" id="KW-1185">Reference proteome</keyword>
<proteinExistence type="predicted"/>
<sequence length="133" mass="14807">MMDNSPTQGPGGRILGSGKRILSLLVSMVETRLQLAVVELEEEKARLFQLLLLLSLTLLFTLFGLASLLVLIVWVIDPQYRLYALTAATVVLLLLALFCGLVALHKSRASTLLRQTRKELANDRQALEDTHHE</sequence>
<dbReference type="STRING" id="1691903.A9B99_14565"/>
<reference evidence="3" key="1">
    <citation type="submission" date="2016-05" db="EMBL/GenBank/DDBJ databases">
        <authorList>
            <person name="Behera P."/>
            <person name="Vaishampayan P."/>
            <person name="Singh N."/>
            <person name="Raina V."/>
            <person name="Suar M."/>
            <person name="Pattnaik A."/>
            <person name="Rastogi G."/>
        </authorList>
    </citation>
    <scope>NUCLEOTIDE SEQUENCE [LARGE SCALE GENOMIC DNA]</scope>
    <source>
        <strain evidence="3">MP23</strain>
    </source>
</reference>
<evidence type="ECO:0008006" key="4">
    <source>
        <dbReference type="Google" id="ProtNLM"/>
    </source>
</evidence>